<evidence type="ECO:0000259" key="1">
    <source>
        <dbReference type="Pfam" id="PF03625"/>
    </source>
</evidence>
<dbReference type="Proteomes" id="UP000267077">
    <property type="component" value="Unassembled WGS sequence"/>
</dbReference>
<dbReference type="InterPro" id="IPR005180">
    <property type="entry name" value="DUF302"/>
</dbReference>
<dbReference type="AlphaFoldDB" id="A0A3S0RGA2"/>
<proteinExistence type="predicted"/>
<dbReference type="SUPFAM" id="SSF103247">
    <property type="entry name" value="TT1751-like"/>
    <property type="match status" value="1"/>
</dbReference>
<gene>
    <name evidence="2" type="ORF">EKH79_02190</name>
</gene>
<protein>
    <submittedName>
        <fullName evidence="2">DUF302 domain-containing protein</fullName>
    </submittedName>
</protein>
<dbReference type="PANTHER" id="PTHR38342">
    <property type="entry name" value="SLR5037 PROTEIN"/>
    <property type="match status" value="1"/>
</dbReference>
<evidence type="ECO:0000313" key="2">
    <source>
        <dbReference type="EMBL" id="RUL66648.1"/>
    </source>
</evidence>
<accession>A0A3S0RGA2</accession>
<dbReference type="PANTHER" id="PTHR38342:SF2">
    <property type="entry name" value="INNER MEMBRANE OR EXPORTED"/>
    <property type="match status" value="1"/>
</dbReference>
<reference evidence="2 3" key="1">
    <citation type="submission" date="2018-12" db="EMBL/GenBank/DDBJ databases">
        <title>Dyella dinghuensis sp. nov. DHOA06 and Dyella choica sp. nov. 4M-K27, isolated from forest soil.</title>
        <authorList>
            <person name="Qiu L.-H."/>
            <person name="Gao Z.-H."/>
        </authorList>
    </citation>
    <scope>NUCLEOTIDE SEQUENCE [LARGE SCALE GENOMIC DNA]</scope>
    <source>
        <strain evidence="2 3">DHOA06</strain>
    </source>
</reference>
<keyword evidence="3" id="KW-1185">Reference proteome</keyword>
<dbReference type="Pfam" id="PF03625">
    <property type="entry name" value="DUF302"/>
    <property type="match status" value="1"/>
</dbReference>
<dbReference type="CDD" id="cd14797">
    <property type="entry name" value="DUF302"/>
    <property type="match status" value="1"/>
</dbReference>
<dbReference type="OrthoDB" id="9799367at2"/>
<name>A0A3S0RGA2_9GAMM</name>
<feature type="domain" description="DUF302" evidence="1">
    <location>
        <begin position="45"/>
        <end position="105"/>
    </location>
</feature>
<evidence type="ECO:0000313" key="3">
    <source>
        <dbReference type="Proteomes" id="UP000267077"/>
    </source>
</evidence>
<dbReference type="Gene3D" id="3.30.310.70">
    <property type="entry name" value="TT1751-like domain"/>
    <property type="match status" value="1"/>
</dbReference>
<dbReference type="InterPro" id="IPR035923">
    <property type="entry name" value="TT1751-like_sf"/>
</dbReference>
<sequence>MNTSRSDAKLSAGILNFKSPHTFDDTVQRLLAALKDHNIKVFATIDQRAEAQAVGLSMPSTVLILFGNPKGGTPLMLANPEAGIDLPLKVLVSESQPGQVDVFMNSSEYIIQRHALPNELLANIAPVERLIAGALSA</sequence>
<organism evidence="2 3">
    <name type="scientific">Dyella dinghuensis</name>
    <dbReference type="NCBI Taxonomy" id="1920169"/>
    <lineage>
        <taxon>Bacteria</taxon>
        <taxon>Pseudomonadati</taxon>
        <taxon>Pseudomonadota</taxon>
        <taxon>Gammaproteobacteria</taxon>
        <taxon>Lysobacterales</taxon>
        <taxon>Rhodanobacteraceae</taxon>
        <taxon>Dyella</taxon>
    </lineage>
</organism>
<dbReference type="EMBL" id="RYZR01000002">
    <property type="protein sequence ID" value="RUL66648.1"/>
    <property type="molecule type" value="Genomic_DNA"/>
</dbReference>
<dbReference type="RefSeq" id="WP_126672146.1">
    <property type="nucleotide sequence ID" value="NZ_RYZR01000002.1"/>
</dbReference>
<comment type="caution">
    <text evidence="2">The sequence shown here is derived from an EMBL/GenBank/DDBJ whole genome shotgun (WGS) entry which is preliminary data.</text>
</comment>